<accession>A0A9P6QE46</accession>
<dbReference type="AlphaFoldDB" id="A0A9P6QE46"/>
<reference evidence="3" key="1">
    <citation type="journal article" date="2020" name="Fungal Divers.">
        <title>Resolving the Mortierellaceae phylogeny through synthesis of multi-gene phylogenetics and phylogenomics.</title>
        <authorList>
            <person name="Vandepol N."/>
            <person name="Liber J."/>
            <person name="Desiro A."/>
            <person name="Na H."/>
            <person name="Kennedy M."/>
            <person name="Barry K."/>
            <person name="Grigoriev I.V."/>
            <person name="Miller A.N."/>
            <person name="O'Donnell K."/>
            <person name="Stajich J.E."/>
            <person name="Bonito G."/>
        </authorList>
    </citation>
    <scope>NUCLEOTIDE SEQUENCE</scope>
    <source>
        <strain evidence="3">BC1065</strain>
    </source>
</reference>
<dbReference type="EMBL" id="JAAAJB010000123">
    <property type="protein sequence ID" value="KAG0265108.1"/>
    <property type="molecule type" value="Genomic_DNA"/>
</dbReference>
<gene>
    <name evidence="3" type="ORF">DFQ27_000826</name>
</gene>
<protein>
    <recommendedName>
        <fullName evidence="2">Stc1 domain-containing protein</fullName>
    </recommendedName>
</protein>
<proteinExistence type="predicted"/>
<evidence type="ECO:0000313" key="4">
    <source>
        <dbReference type="Proteomes" id="UP000807716"/>
    </source>
</evidence>
<organism evidence="3 4">
    <name type="scientific">Actinomortierella ambigua</name>
    <dbReference type="NCBI Taxonomy" id="1343610"/>
    <lineage>
        <taxon>Eukaryota</taxon>
        <taxon>Fungi</taxon>
        <taxon>Fungi incertae sedis</taxon>
        <taxon>Mucoromycota</taxon>
        <taxon>Mortierellomycotina</taxon>
        <taxon>Mortierellomycetes</taxon>
        <taxon>Mortierellales</taxon>
        <taxon>Mortierellaceae</taxon>
        <taxon>Actinomortierella</taxon>
    </lineage>
</organism>
<dbReference type="OrthoDB" id="3514033at2759"/>
<feature type="domain" description="Stc1" evidence="2">
    <location>
        <begin position="35"/>
        <end position="104"/>
    </location>
</feature>
<name>A0A9P6QE46_9FUNG</name>
<sequence>MATRSFFDDDDHTFARPGARKNPQAGSYHGRHMLRCIVCHVERPLSQFTQSQLRKRGYETCKQCTPTQPTKLKCATCSKTKPVEQFSKTQRKLNERGRCIECMENIKLNDSSDEGWDLHDGDDEYYF</sequence>
<feature type="region of interest" description="Disordered" evidence="1">
    <location>
        <begin position="1"/>
        <end position="27"/>
    </location>
</feature>
<keyword evidence="4" id="KW-1185">Reference proteome</keyword>
<evidence type="ECO:0000256" key="1">
    <source>
        <dbReference type="SAM" id="MobiDB-lite"/>
    </source>
</evidence>
<dbReference type="InterPro" id="IPR024630">
    <property type="entry name" value="Stc1"/>
</dbReference>
<dbReference type="Proteomes" id="UP000807716">
    <property type="component" value="Unassembled WGS sequence"/>
</dbReference>
<dbReference type="Pfam" id="PF12898">
    <property type="entry name" value="Stc1"/>
    <property type="match status" value="1"/>
</dbReference>
<comment type="caution">
    <text evidence="3">The sequence shown here is derived from an EMBL/GenBank/DDBJ whole genome shotgun (WGS) entry which is preliminary data.</text>
</comment>
<evidence type="ECO:0000259" key="2">
    <source>
        <dbReference type="Pfam" id="PF12898"/>
    </source>
</evidence>
<evidence type="ECO:0000313" key="3">
    <source>
        <dbReference type="EMBL" id="KAG0265108.1"/>
    </source>
</evidence>